<dbReference type="GO" id="GO:0005737">
    <property type="term" value="C:cytoplasm"/>
    <property type="evidence" value="ECO:0007669"/>
    <property type="project" value="UniProtKB-SubCell"/>
</dbReference>
<protein>
    <recommendedName>
        <fullName evidence="6">tRNA(Ile)-lysidine synthase</fullName>
        <ecNumber evidence="6">6.3.4.19</ecNumber>
    </recommendedName>
    <alternativeName>
        <fullName evidence="6">tRNA(Ile)-2-lysyl-cytidine synthase</fullName>
    </alternativeName>
    <alternativeName>
        <fullName evidence="6">tRNA(Ile)-lysidine synthetase</fullName>
    </alternativeName>
</protein>
<dbReference type="InterPro" id="IPR012795">
    <property type="entry name" value="tRNA_Ile_lys_synt_N"/>
</dbReference>
<evidence type="ECO:0000256" key="2">
    <source>
        <dbReference type="ARBA" id="ARBA00022694"/>
    </source>
</evidence>
<comment type="similarity">
    <text evidence="6">Belongs to the tRNA(Ile)-lysidine synthase family.</text>
</comment>
<dbReference type="PANTHER" id="PTHR43033">
    <property type="entry name" value="TRNA(ILE)-LYSIDINE SYNTHASE-RELATED"/>
    <property type="match status" value="1"/>
</dbReference>
<keyword evidence="1 6" id="KW-0436">Ligase</keyword>
<dbReference type="InterPro" id="IPR011063">
    <property type="entry name" value="TilS/TtcA_N"/>
</dbReference>
<dbReference type="InterPro" id="IPR012094">
    <property type="entry name" value="tRNA_Ile_lys_synt"/>
</dbReference>
<feature type="domain" description="tRNA(Ile)-lysidine/2-thiocytidine synthase N-terminal" evidence="7">
    <location>
        <begin position="42"/>
        <end position="221"/>
    </location>
</feature>
<dbReference type="Pfam" id="PF01171">
    <property type="entry name" value="ATP_bind_3"/>
    <property type="match status" value="1"/>
</dbReference>
<dbReference type="GO" id="GO:0005524">
    <property type="term" value="F:ATP binding"/>
    <property type="evidence" value="ECO:0007669"/>
    <property type="project" value="UniProtKB-UniRule"/>
</dbReference>
<dbReference type="HAMAP" id="MF_01161">
    <property type="entry name" value="tRNA_Ile_lys_synt"/>
    <property type="match status" value="1"/>
</dbReference>
<evidence type="ECO:0000313" key="8">
    <source>
        <dbReference type="EMBL" id="KAA5802351.1"/>
    </source>
</evidence>
<evidence type="ECO:0000256" key="3">
    <source>
        <dbReference type="ARBA" id="ARBA00022741"/>
    </source>
</evidence>
<dbReference type="InterPro" id="IPR014729">
    <property type="entry name" value="Rossmann-like_a/b/a_fold"/>
</dbReference>
<feature type="binding site" evidence="6">
    <location>
        <begin position="47"/>
        <end position="52"/>
    </location>
    <ligand>
        <name>ATP</name>
        <dbReference type="ChEBI" id="CHEBI:30616"/>
    </ligand>
</feature>
<comment type="catalytic activity">
    <reaction evidence="5 6">
        <text>cytidine(34) in tRNA(Ile2) + L-lysine + ATP = lysidine(34) in tRNA(Ile2) + AMP + diphosphate + H(+)</text>
        <dbReference type="Rhea" id="RHEA:43744"/>
        <dbReference type="Rhea" id="RHEA-COMP:10625"/>
        <dbReference type="Rhea" id="RHEA-COMP:10670"/>
        <dbReference type="ChEBI" id="CHEBI:15378"/>
        <dbReference type="ChEBI" id="CHEBI:30616"/>
        <dbReference type="ChEBI" id="CHEBI:32551"/>
        <dbReference type="ChEBI" id="CHEBI:33019"/>
        <dbReference type="ChEBI" id="CHEBI:82748"/>
        <dbReference type="ChEBI" id="CHEBI:83665"/>
        <dbReference type="ChEBI" id="CHEBI:456215"/>
        <dbReference type="EC" id="6.3.4.19"/>
    </reaction>
</comment>
<dbReference type="SUPFAM" id="SSF52402">
    <property type="entry name" value="Adenine nucleotide alpha hydrolases-like"/>
    <property type="match status" value="1"/>
</dbReference>
<dbReference type="GO" id="GO:0032267">
    <property type="term" value="F:tRNA(Ile)-lysidine synthase activity"/>
    <property type="evidence" value="ECO:0007669"/>
    <property type="project" value="UniProtKB-EC"/>
</dbReference>
<comment type="function">
    <text evidence="6">Ligates lysine onto the cytidine present at position 34 of the AUA codon-specific tRNA(Ile) that contains the anticodon CAU, in an ATP-dependent manner. Cytidine is converted to lysidine, thus changing the amino acid specificity of the tRNA from methionine to isoleucine.</text>
</comment>
<dbReference type="NCBIfam" id="TIGR02432">
    <property type="entry name" value="lysidine_TilS_N"/>
    <property type="match status" value="1"/>
</dbReference>
<keyword evidence="9" id="KW-1185">Reference proteome</keyword>
<sequence length="457" mass="49167">MPASGQFPARIPQCQPGCAPARRARTHAHRVLGAADVNAPRLALGFSGGGDSTALLIALREGWPGIPVHALIVDHRLRPDSTREAALAAERARAMGAEPHILTWDQPRPGQGAARLARHRLMAQACRALGVKILCLGHTLDDRVETLRMRQARGGPEHTLTAMAPVSISPVWPEGRGLTIVRPLVGVWRGALRSALARRGAEWIEDPSNEDRRYERVRLRQTPLPVHEASALLERADDIQGFIPDMGEGDIELIEWSGQFSDTGWYQFRNGAMYETSRHVLPMIGQAMLAAMSGSPALAPLRASRPFFTALFNARAFTGYGVHLTASGALGRDPGAAGRADGVTAAPPVEVQAGQTLVFDGRYEITAKAPLTLSLLGARRPGLGEDGAPAVLRPSLILIEGQDGAELARADGPGRWLWRERLNNLMLSPALPAWFDARTMQARACAALAVTAARTNI</sequence>
<dbReference type="Proteomes" id="UP000325122">
    <property type="component" value="Unassembled WGS sequence"/>
</dbReference>
<dbReference type="EMBL" id="VWOJ01000003">
    <property type="protein sequence ID" value="KAA5802351.1"/>
    <property type="molecule type" value="Genomic_DNA"/>
</dbReference>
<dbReference type="GO" id="GO:0006400">
    <property type="term" value="P:tRNA modification"/>
    <property type="evidence" value="ECO:0007669"/>
    <property type="project" value="UniProtKB-UniRule"/>
</dbReference>
<comment type="caution">
    <text evidence="8">The sequence shown here is derived from an EMBL/GenBank/DDBJ whole genome shotgun (WGS) entry which is preliminary data.</text>
</comment>
<dbReference type="PANTHER" id="PTHR43033:SF1">
    <property type="entry name" value="TRNA(ILE)-LYSIDINE SYNTHASE-RELATED"/>
    <property type="match status" value="1"/>
</dbReference>
<dbReference type="AlphaFoldDB" id="A0A5M6ZJE2"/>
<accession>A0A5M6ZJE2</accession>
<comment type="domain">
    <text evidence="6">The N-terminal region contains the highly conserved SGGXDS motif, predicted to be a P-loop motif involved in ATP binding.</text>
</comment>
<evidence type="ECO:0000256" key="5">
    <source>
        <dbReference type="ARBA" id="ARBA00048539"/>
    </source>
</evidence>
<organism evidence="8 9">
    <name type="scientific">Alkalicaulis satelles</name>
    <dbReference type="NCBI Taxonomy" id="2609175"/>
    <lineage>
        <taxon>Bacteria</taxon>
        <taxon>Pseudomonadati</taxon>
        <taxon>Pseudomonadota</taxon>
        <taxon>Alphaproteobacteria</taxon>
        <taxon>Maricaulales</taxon>
        <taxon>Maricaulaceae</taxon>
        <taxon>Alkalicaulis</taxon>
    </lineage>
</organism>
<keyword evidence="4 6" id="KW-0067">ATP-binding</keyword>
<name>A0A5M6ZJE2_9PROT</name>
<dbReference type="CDD" id="cd01992">
    <property type="entry name" value="TilS_N"/>
    <property type="match status" value="1"/>
</dbReference>
<reference evidence="8 9" key="1">
    <citation type="submission" date="2019-09" db="EMBL/GenBank/DDBJ databases">
        <authorList>
            <person name="Kevbrin V."/>
            <person name="Grouzdev D.S."/>
        </authorList>
    </citation>
    <scope>NUCLEOTIDE SEQUENCE [LARGE SCALE GENOMIC DNA]</scope>
    <source>
        <strain evidence="8 9">G-192</strain>
    </source>
</reference>
<evidence type="ECO:0000256" key="1">
    <source>
        <dbReference type="ARBA" id="ARBA00022598"/>
    </source>
</evidence>
<dbReference type="EC" id="6.3.4.19" evidence="6"/>
<evidence type="ECO:0000256" key="4">
    <source>
        <dbReference type="ARBA" id="ARBA00022840"/>
    </source>
</evidence>
<dbReference type="Gene3D" id="3.40.50.620">
    <property type="entry name" value="HUPs"/>
    <property type="match status" value="1"/>
</dbReference>
<evidence type="ECO:0000313" key="9">
    <source>
        <dbReference type="Proteomes" id="UP000325122"/>
    </source>
</evidence>
<keyword evidence="2 6" id="KW-0819">tRNA processing</keyword>
<keyword evidence="6" id="KW-0963">Cytoplasm</keyword>
<comment type="subcellular location">
    <subcellularLocation>
        <location evidence="6">Cytoplasm</location>
    </subcellularLocation>
</comment>
<keyword evidence="3 6" id="KW-0547">Nucleotide-binding</keyword>
<evidence type="ECO:0000256" key="6">
    <source>
        <dbReference type="HAMAP-Rule" id="MF_01161"/>
    </source>
</evidence>
<evidence type="ECO:0000259" key="7">
    <source>
        <dbReference type="Pfam" id="PF01171"/>
    </source>
</evidence>
<proteinExistence type="inferred from homology"/>
<gene>
    <name evidence="6 8" type="primary">tilS</name>
    <name evidence="8" type="ORF">F1654_11035</name>
</gene>